<dbReference type="GO" id="GO:0008610">
    <property type="term" value="P:lipid biosynthetic process"/>
    <property type="evidence" value="ECO:0007669"/>
    <property type="project" value="UniProtKB-ARBA"/>
</dbReference>
<gene>
    <name evidence="3" type="ORF">HELGO_WM15059</name>
</gene>
<dbReference type="InterPro" id="IPR012171">
    <property type="entry name" value="Fatty_acid_desaturase"/>
</dbReference>
<dbReference type="PANTHER" id="PTHR19353">
    <property type="entry name" value="FATTY ACID DESATURASE 2"/>
    <property type="match status" value="1"/>
</dbReference>
<dbReference type="InterPro" id="IPR005804">
    <property type="entry name" value="FA_desaturase_dom"/>
</dbReference>
<feature type="domain" description="Fatty acid desaturase" evidence="2">
    <location>
        <begin position="51"/>
        <end position="305"/>
    </location>
</feature>
<evidence type="ECO:0000259" key="2">
    <source>
        <dbReference type="Pfam" id="PF00487"/>
    </source>
</evidence>
<evidence type="ECO:0000313" key="3">
    <source>
        <dbReference type="EMBL" id="CAA6810981.1"/>
    </source>
</evidence>
<reference evidence="3" key="1">
    <citation type="submission" date="2020-01" db="EMBL/GenBank/DDBJ databases">
        <authorList>
            <person name="Meier V. D."/>
            <person name="Meier V D."/>
        </authorList>
    </citation>
    <scope>NUCLEOTIDE SEQUENCE</scope>
    <source>
        <strain evidence="3">HLG_WM_MAG_02</strain>
    </source>
</reference>
<name>A0A6S6SV83_9BACT</name>
<keyword evidence="1" id="KW-0472">Membrane</keyword>
<proteinExistence type="predicted"/>
<evidence type="ECO:0000256" key="1">
    <source>
        <dbReference type="SAM" id="Phobius"/>
    </source>
</evidence>
<dbReference type="AlphaFoldDB" id="A0A6S6SV83"/>
<protein>
    <submittedName>
        <fullName evidence="3">Fatty acid desaturase</fullName>
    </submittedName>
</protein>
<dbReference type="GO" id="GO:0016020">
    <property type="term" value="C:membrane"/>
    <property type="evidence" value="ECO:0007669"/>
    <property type="project" value="TreeGrafter"/>
</dbReference>
<feature type="transmembrane region" description="Helical" evidence="1">
    <location>
        <begin position="181"/>
        <end position="199"/>
    </location>
</feature>
<organism evidence="3">
    <name type="scientific">uncultured Sulfurovum sp</name>
    <dbReference type="NCBI Taxonomy" id="269237"/>
    <lineage>
        <taxon>Bacteria</taxon>
        <taxon>Pseudomonadati</taxon>
        <taxon>Campylobacterota</taxon>
        <taxon>Epsilonproteobacteria</taxon>
        <taxon>Campylobacterales</taxon>
        <taxon>Sulfurovaceae</taxon>
        <taxon>Sulfurovum</taxon>
        <taxon>environmental samples</taxon>
    </lineage>
</organism>
<dbReference type="PANTHER" id="PTHR19353:SF19">
    <property type="entry name" value="DELTA(5) FATTY ACID DESATURASE C-RELATED"/>
    <property type="match status" value="1"/>
</dbReference>
<dbReference type="GO" id="GO:0016717">
    <property type="term" value="F:oxidoreductase activity, acting on paired donors, with oxidation of a pair of donors resulting in the reduction of molecular oxygen to two molecules of water"/>
    <property type="evidence" value="ECO:0007669"/>
    <property type="project" value="TreeGrafter"/>
</dbReference>
<keyword evidence="1" id="KW-0812">Transmembrane</keyword>
<keyword evidence="1" id="KW-1133">Transmembrane helix</keyword>
<dbReference type="CDD" id="cd03506">
    <property type="entry name" value="Delta6-FADS-like"/>
    <property type="match status" value="1"/>
</dbReference>
<accession>A0A6S6SV83</accession>
<feature type="transmembrane region" description="Helical" evidence="1">
    <location>
        <begin position="28"/>
        <end position="48"/>
    </location>
</feature>
<feature type="transmembrane region" description="Helical" evidence="1">
    <location>
        <begin position="151"/>
        <end position="169"/>
    </location>
</feature>
<sequence>MVKTAYPNNFDELKAEVREAGLLDRVPVRGMVEMVGIIIALMVVFSTLTLWNPFLLALMMTIIATRAVFVSHDILHLQYFKSKKLSFKLSYPFSAIILSNSSSWWDYKHNINHHTYCNIIEKDEDIRALNGAFTNDKYRGSNPFIAKYKHIIFWGAMFFMNYAFIVQSYNFVIKRKLWGELSLMLLHWPLIWGTMFYVLPFGDALTVYLVHNMLASLWLAFGFITNHLGCEVFEEDQAKDFSWMELQMRGSRSLSGTWFTHWFYGGLNTQIEHHLFPKAPRFNLLKVQEITKNFAKRHDIFYFETTPLESYVQINEALKAYK</sequence>
<dbReference type="Pfam" id="PF00487">
    <property type="entry name" value="FA_desaturase"/>
    <property type="match status" value="1"/>
</dbReference>
<dbReference type="EMBL" id="CACVAZ010000065">
    <property type="protein sequence ID" value="CAA6810981.1"/>
    <property type="molecule type" value="Genomic_DNA"/>
</dbReference>